<protein>
    <submittedName>
        <fullName evidence="2">Uncharacterized protein</fullName>
    </submittedName>
</protein>
<evidence type="ECO:0000313" key="3">
    <source>
        <dbReference type="Proteomes" id="UP001516023"/>
    </source>
</evidence>
<sequence>MSAKLSTGQEKADLTSFKEIAAKICGDGVGYLAGFKKLHQLLVLHASFVKKNCNQEEDDTIAPNNADKTESTDATKM</sequence>
<evidence type="ECO:0000256" key="1">
    <source>
        <dbReference type="SAM" id="MobiDB-lite"/>
    </source>
</evidence>
<accession>A0ABD3PJG8</accession>
<dbReference type="AlphaFoldDB" id="A0ABD3PJG8"/>
<organism evidence="2 3">
    <name type="scientific">Cyclotella cryptica</name>
    <dbReference type="NCBI Taxonomy" id="29204"/>
    <lineage>
        <taxon>Eukaryota</taxon>
        <taxon>Sar</taxon>
        <taxon>Stramenopiles</taxon>
        <taxon>Ochrophyta</taxon>
        <taxon>Bacillariophyta</taxon>
        <taxon>Coscinodiscophyceae</taxon>
        <taxon>Thalassiosirophycidae</taxon>
        <taxon>Stephanodiscales</taxon>
        <taxon>Stephanodiscaceae</taxon>
        <taxon>Cyclotella</taxon>
    </lineage>
</organism>
<name>A0ABD3PJG8_9STRA</name>
<gene>
    <name evidence="2" type="ORF">HJC23_004680</name>
</gene>
<evidence type="ECO:0000313" key="2">
    <source>
        <dbReference type="EMBL" id="KAL3788213.1"/>
    </source>
</evidence>
<dbReference type="Proteomes" id="UP001516023">
    <property type="component" value="Unassembled WGS sequence"/>
</dbReference>
<reference evidence="2 3" key="1">
    <citation type="journal article" date="2020" name="G3 (Bethesda)">
        <title>Improved Reference Genome for Cyclotella cryptica CCMP332, a Model for Cell Wall Morphogenesis, Salinity Adaptation, and Lipid Production in Diatoms (Bacillariophyta).</title>
        <authorList>
            <person name="Roberts W.R."/>
            <person name="Downey K.M."/>
            <person name="Ruck E.C."/>
            <person name="Traller J.C."/>
            <person name="Alverson A.J."/>
        </authorList>
    </citation>
    <scope>NUCLEOTIDE SEQUENCE [LARGE SCALE GENOMIC DNA]</scope>
    <source>
        <strain evidence="2 3">CCMP332</strain>
    </source>
</reference>
<comment type="caution">
    <text evidence="2">The sequence shown here is derived from an EMBL/GenBank/DDBJ whole genome shotgun (WGS) entry which is preliminary data.</text>
</comment>
<feature type="region of interest" description="Disordered" evidence="1">
    <location>
        <begin position="55"/>
        <end position="77"/>
    </location>
</feature>
<keyword evidence="3" id="KW-1185">Reference proteome</keyword>
<proteinExistence type="predicted"/>
<dbReference type="EMBL" id="JABMIG020000160">
    <property type="protein sequence ID" value="KAL3788213.1"/>
    <property type="molecule type" value="Genomic_DNA"/>
</dbReference>
<feature type="compositionally biased region" description="Basic and acidic residues" evidence="1">
    <location>
        <begin position="67"/>
        <end position="77"/>
    </location>
</feature>